<keyword evidence="6" id="KW-1185">Reference proteome</keyword>
<comment type="similarity">
    <text evidence="1 3">Belongs to the short-chain dehydrogenases/reductases (SDR) family.</text>
</comment>
<evidence type="ECO:0000313" key="6">
    <source>
        <dbReference type="Proteomes" id="UP001589568"/>
    </source>
</evidence>
<dbReference type="Proteomes" id="UP001589568">
    <property type="component" value="Unassembled WGS sequence"/>
</dbReference>
<name>A0ABV5P202_9ACTN</name>
<dbReference type="InterPro" id="IPR002347">
    <property type="entry name" value="SDR_fam"/>
</dbReference>
<dbReference type="PRINTS" id="PR00080">
    <property type="entry name" value="SDRFAMILY"/>
</dbReference>
<reference evidence="5 6" key="1">
    <citation type="submission" date="2024-09" db="EMBL/GenBank/DDBJ databases">
        <authorList>
            <person name="Sun Q."/>
            <person name="Mori K."/>
        </authorList>
    </citation>
    <scope>NUCLEOTIDE SEQUENCE [LARGE SCALE GENOMIC DNA]</scope>
    <source>
        <strain evidence="5 6">JCM 3324</strain>
    </source>
</reference>
<evidence type="ECO:0000259" key="4">
    <source>
        <dbReference type="SMART" id="SM00822"/>
    </source>
</evidence>
<accession>A0ABV5P202</accession>
<evidence type="ECO:0000256" key="2">
    <source>
        <dbReference type="ARBA" id="ARBA00023002"/>
    </source>
</evidence>
<gene>
    <name evidence="5" type="ORF">ACFFR3_44490</name>
</gene>
<dbReference type="SUPFAM" id="SSF51735">
    <property type="entry name" value="NAD(P)-binding Rossmann-fold domains"/>
    <property type="match status" value="1"/>
</dbReference>
<dbReference type="PANTHER" id="PTHR44196:SF1">
    <property type="entry name" value="DEHYDROGENASE_REDUCTASE SDR FAMILY MEMBER 7B"/>
    <property type="match status" value="1"/>
</dbReference>
<dbReference type="PRINTS" id="PR00081">
    <property type="entry name" value="GDHRDH"/>
</dbReference>
<evidence type="ECO:0000313" key="5">
    <source>
        <dbReference type="EMBL" id="MFB9476594.1"/>
    </source>
</evidence>
<sequence length="250" mass="26515">MSLPYDRALITGGSTGVGLALAAELLRRGCKRVALCGRDPHRLARARHALSADVLTVPCDITEPDDRSHLLTVVEKEWGGLDLLVNNAAVQIETDHLAGATPAVLRSVSDEIETNLTAPVLLTLRALPALRASGHAAVVNIGSGLALAPKRTAPVYCATKSALSTYTRALRYQLQDSGARIQAVEVVLPLVDTDMTRGRGSGKISPERAAEAIVNGLAGNRSEIYVGKARLLPLLMRVAPSIPRRMLRAG</sequence>
<dbReference type="Pfam" id="PF00106">
    <property type="entry name" value="adh_short"/>
    <property type="match status" value="1"/>
</dbReference>
<feature type="domain" description="Ketoreductase" evidence="4">
    <location>
        <begin position="6"/>
        <end position="190"/>
    </location>
</feature>
<evidence type="ECO:0000256" key="3">
    <source>
        <dbReference type="RuleBase" id="RU000363"/>
    </source>
</evidence>
<dbReference type="EMBL" id="JBHMCF010000052">
    <property type="protein sequence ID" value="MFB9476594.1"/>
    <property type="molecule type" value="Genomic_DNA"/>
</dbReference>
<dbReference type="RefSeq" id="WP_364384504.1">
    <property type="nucleotide sequence ID" value="NZ_JBHMCF010000052.1"/>
</dbReference>
<dbReference type="Gene3D" id="3.40.50.720">
    <property type="entry name" value="NAD(P)-binding Rossmann-like Domain"/>
    <property type="match status" value="1"/>
</dbReference>
<evidence type="ECO:0000256" key="1">
    <source>
        <dbReference type="ARBA" id="ARBA00006484"/>
    </source>
</evidence>
<keyword evidence="2" id="KW-0560">Oxidoreductase</keyword>
<dbReference type="PROSITE" id="PS00061">
    <property type="entry name" value="ADH_SHORT"/>
    <property type="match status" value="1"/>
</dbReference>
<dbReference type="PANTHER" id="PTHR44196">
    <property type="entry name" value="DEHYDROGENASE/REDUCTASE SDR FAMILY MEMBER 7B"/>
    <property type="match status" value="1"/>
</dbReference>
<dbReference type="InterPro" id="IPR057326">
    <property type="entry name" value="KR_dom"/>
</dbReference>
<comment type="caution">
    <text evidence="5">The sequence shown here is derived from an EMBL/GenBank/DDBJ whole genome shotgun (WGS) entry which is preliminary data.</text>
</comment>
<dbReference type="SMART" id="SM00822">
    <property type="entry name" value="PKS_KR"/>
    <property type="match status" value="1"/>
</dbReference>
<organism evidence="5 6">
    <name type="scientific">Nonomuraea salmonea</name>
    <dbReference type="NCBI Taxonomy" id="46181"/>
    <lineage>
        <taxon>Bacteria</taxon>
        <taxon>Bacillati</taxon>
        <taxon>Actinomycetota</taxon>
        <taxon>Actinomycetes</taxon>
        <taxon>Streptosporangiales</taxon>
        <taxon>Streptosporangiaceae</taxon>
        <taxon>Nonomuraea</taxon>
    </lineage>
</organism>
<proteinExistence type="inferred from homology"/>
<protein>
    <submittedName>
        <fullName evidence="5">SDR family NAD(P)-dependent oxidoreductase</fullName>
    </submittedName>
</protein>
<dbReference type="InterPro" id="IPR020904">
    <property type="entry name" value="Sc_DH/Rdtase_CS"/>
</dbReference>
<dbReference type="InterPro" id="IPR036291">
    <property type="entry name" value="NAD(P)-bd_dom_sf"/>
</dbReference>